<dbReference type="CDD" id="cd05387">
    <property type="entry name" value="BY-kinase"/>
    <property type="match status" value="1"/>
</dbReference>
<name>A0A9D9NKE5_9BACT</name>
<keyword evidence="9" id="KW-1133">Transmembrane helix</keyword>
<reference evidence="11" key="1">
    <citation type="submission" date="2020-10" db="EMBL/GenBank/DDBJ databases">
        <authorList>
            <person name="Gilroy R."/>
        </authorList>
    </citation>
    <scope>NUCLEOTIDE SEQUENCE</scope>
    <source>
        <strain evidence="11">6919</strain>
    </source>
</reference>
<dbReference type="Pfam" id="PF13614">
    <property type="entry name" value="AAA_31"/>
    <property type="match status" value="1"/>
</dbReference>
<dbReference type="InterPro" id="IPR050445">
    <property type="entry name" value="Bact_polysacc_biosynth/exp"/>
</dbReference>
<dbReference type="SUPFAM" id="SSF52540">
    <property type="entry name" value="P-loop containing nucleoside triphosphate hydrolases"/>
    <property type="match status" value="1"/>
</dbReference>
<feature type="domain" description="AAA" evidence="10">
    <location>
        <begin position="620"/>
        <end position="729"/>
    </location>
</feature>
<comment type="caution">
    <text evidence="11">The sequence shown here is derived from an EMBL/GenBank/DDBJ whole genome shotgun (WGS) entry which is preliminary data.</text>
</comment>
<evidence type="ECO:0000256" key="1">
    <source>
        <dbReference type="ARBA" id="ARBA00007316"/>
    </source>
</evidence>
<dbReference type="GO" id="GO:0005886">
    <property type="term" value="C:plasma membrane"/>
    <property type="evidence" value="ECO:0007669"/>
    <property type="project" value="TreeGrafter"/>
</dbReference>
<proteinExistence type="inferred from homology"/>
<feature type="transmembrane region" description="Helical" evidence="9">
    <location>
        <begin position="32"/>
        <end position="51"/>
    </location>
</feature>
<sequence>MDGYSDKKTYRQNETESNGIANYLHWASKHRAFIVLSSLTALLTAIAYLYYTPAEWTRTSQITMKYDASGRPTTSDILAFDNIGLLSSGISFSNEKHLVNSYVVWDEIVSSLKLNYNYSYVNLLHRHKPLYDDSPIEVQLPPDIDGSSIDRMQFIIRKTESDYFQITGFSINGEDTGTGSIMAKSGIPVTTPAGKITINETPYYGNWKKDKIKFDFTAKNIYIPKMQASVRQSQTDQFSTVIETIYSDFSPKRAEDILNQIPIAYTTVWNYQKLHNADITRKSILVLLDSATKRLNSTGIEITRLLESEKIASPQLATLRHYSELQQYNSENIQLSIAYELTGFVLNKLKQSDGTFEPIPLDGNIDDLAIRQQIISYNNLVLEYVPISSGTKGKHNPETQEKEKSLSMMKGNIIQSLTHYRQQLAIKKETNEARYKTHINKIPNLSETERQWNTLQRQYTFDETMTSYLLNKLNECDIAAEIELSPVRIIMPAYGDDKPSFPTPGIVMSTALALGLFIIPFAAYAADKLLNYNIKSISELRGFSFSVIGQIPQVGIIPVKERLCNLLHIEAKTDKTPRLLIYHDSLFTESIRQLRNNFDQITANSNTTPVTIVTSFTPSSGKTFVLANLAASTANGGKKTLIIDADIRRASMSRYVGKPRTGLTSYLHGTGTPESVILKDRIIKGLDIIPAGRIPTDPAELLENGRLQLLIDTLRDRYDYIFLDTPPVNIIADTMEMAKVASHTLFVIRRGMLDRRMLPELERIYWKGTYPRMYMVFNGSTPHFTKKNIRKIFKRQRRSLKSHTCNF</sequence>
<gene>
    <name evidence="11" type="ORF">IAB88_05205</name>
</gene>
<keyword evidence="3 11" id="KW-0808">Transferase</keyword>
<evidence type="ECO:0000313" key="11">
    <source>
        <dbReference type="EMBL" id="MBO8476373.1"/>
    </source>
</evidence>
<accession>A0A9D9NKE5</accession>
<keyword evidence="9" id="KW-0812">Transmembrane</keyword>
<keyword evidence="6" id="KW-0067">ATP-binding</keyword>
<dbReference type="InterPro" id="IPR005702">
    <property type="entry name" value="Wzc-like_C"/>
</dbReference>
<dbReference type="NCBIfam" id="TIGR01007">
    <property type="entry name" value="eps_fam"/>
    <property type="match status" value="1"/>
</dbReference>
<dbReference type="InterPro" id="IPR027417">
    <property type="entry name" value="P-loop_NTPase"/>
</dbReference>
<evidence type="ECO:0000256" key="8">
    <source>
        <dbReference type="ARBA" id="ARBA00051245"/>
    </source>
</evidence>
<evidence type="ECO:0000256" key="3">
    <source>
        <dbReference type="ARBA" id="ARBA00022679"/>
    </source>
</evidence>
<evidence type="ECO:0000256" key="4">
    <source>
        <dbReference type="ARBA" id="ARBA00022741"/>
    </source>
</evidence>
<dbReference type="AlphaFoldDB" id="A0A9D9NKE5"/>
<evidence type="ECO:0000256" key="2">
    <source>
        <dbReference type="ARBA" id="ARBA00011903"/>
    </source>
</evidence>
<dbReference type="EMBL" id="JADIMC010000059">
    <property type="protein sequence ID" value="MBO8476373.1"/>
    <property type="molecule type" value="Genomic_DNA"/>
</dbReference>
<evidence type="ECO:0000256" key="9">
    <source>
        <dbReference type="SAM" id="Phobius"/>
    </source>
</evidence>
<evidence type="ECO:0000256" key="5">
    <source>
        <dbReference type="ARBA" id="ARBA00022777"/>
    </source>
</evidence>
<reference evidence="11" key="2">
    <citation type="journal article" date="2021" name="PeerJ">
        <title>Extensive microbial diversity within the chicken gut microbiome revealed by metagenomics and culture.</title>
        <authorList>
            <person name="Gilroy R."/>
            <person name="Ravi A."/>
            <person name="Getino M."/>
            <person name="Pursley I."/>
            <person name="Horton D.L."/>
            <person name="Alikhan N.F."/>
            <person name="Baker D."/>
            <person name="Gharbi K."/>
            <person name="Hall N."/>
            <person name="Watson M."/>
            <person name="Adriaenssens E.M."/>
            <person name="Foster-Nyarko E."/>
            <person name="Jarju S."/>
            <person name="Secka A."/>
            <person name="Antonio M."/>
            <person name="Oren A."/>
            <person name="Chaudhuri R.R."/>
            <person name="La Ragione R."/>
            <person name="Hildebrand F."/>
            <person name="Pallen M.J."/>
        </authorList>
    </citation>
    <scope>NUCLEOTIDE SEQUENCE</scope>
    <source>
        <strain evidence="11">6919</strain>
    </source>
</reference>
<dbReference type="InterPro" id="IPR025669">
    <property type="entry name" value="AAA_dom"/>
</dbReference>
<keyword evidence="7" id="KW-0829">Tyrosine-protein kinase</keyword>
<dbReference type="EC" id="2.7.10.2" evidence="2"/>
<keyword evidence="9" id="KW-0472">Membrane</keyword>
<evidence type="ECO:0000256" key="7">
    <source>
        <dbReference type="ARBA" id="ARBA00023137"/>
    </source>
</evidence>
<comment type="similarity">
    <text evidence="1">Belongs to the CpsD/CapB family.</text>
</comment>
<organism evidence="11 12">
    <name type="scientific">Candidatus Limisoma faecipullorum</name>
    <dbReference type="NCBI Taxonomy" id="2840854"/>
    <lineage>
        <taxon>Bacteria</taxon>
        <taxon>Pseudomonadati</taxon>
        <taxon>Bacteroidota</taxon>
        <taxon>Bacteroidia</taxon>
        <taxon>Bacteroidales</taxon>
        <taxon>Candidatus Limisoma</taxon>
    </lineage>
</organism>
<dbReference type="GO" id="GO:0005524">
    <property type="term" value="F:ATP binding"/>
    <property type="evidence" value="ECO:0007669"/>
    <property type="project" value="UniProtKB-KW"/>
</dbReference>
<evidence type="ECO:0000256" key="6">
    <source>
        <dbReference type="ARBA" id="ARBA00022840"/>
    </source>
</evidence>
<keyword evidence="4" id="KW-0547">Nucleotide-binding</keyword>
<dbReference type="PANTHER" id="PTHR32309">
    <property type="entry name" value="TYROSINE-PROTEIN KINASE"/>
    <property type="match status" value="1"/>
</dbReference>
<dbReference type="PANTHER" id="PTHR32309:SF13">
    <property type="entry name" value="FERRIC ENTEROBACTIN TRANSPORT PROTEIN FEPE"/>
    <property type="match status" value="1"/>
</dbReference>
<protein>
    <recommendedName>
        <fullName evidence="2">non-specific protein-tyrosine kinase</fullName>
        <ecNumber evidence="2">2.7.10.2</ecNumber>
    </recommendedName>
</protein>
<comment type="catalytic activity">
    <reaction evidence="8">
        <text>L-tyrosyl-[protein] + ATP = O-phospho-L-tyrosyl-[protein] + ADP + H(+)</text>
        <dbReference type="Rhea" id="RHEA:10596"/>
        <dbReference type="Rhea" id="RHEA-COMP:10136"/>
        <dbReference type="Rhea" id="RHEA-COMP:20101"/>
        <dbReference type="ChEBI" id="CHEBI:15378"/>
        <dbReference type="ChEBI" id="CHEBI:30616"/>
        <dbReference type="ChEBI" id="CHEBI:46858"/>
        <dbReference type="ChEBI" id="CHEBI:61978"/>
        <dbReference type="ChEBI" id="CHEBI:456216"/>
        <dbReference type="EC" id="2.7.10.2"/>
    </reaction>
</comment>
<dbReference type="GO" id="GO:0004715">
    <property type="term" value="F:non-membrane spanning protein tyrosine kinase activity"/>
    <property type="evidence" value="ECO:0007669"/>
    <property type="project" value="UniProtKB-EC"/>
</dbReference>
<evidence type="ECO:0000259" key="10">
    <source>
        <dbReference type="Pfam" id="PF13614"/>
    </source>
</evidence>
<evidence type="ECO:0000313" key="12">
    <source>
        <dbReference type="Proteomes" id="UP000823598"/>
    </source>
</evidence>
<keyword evidence="5" id="KW-0418">Kinase</keyword>
<dbReference type="Gene3D" id="3.40.50.300">
    <property type="entry name" value="P-loop containing nucleotide triphosphate hydrolases"/>
    <property type="match status" value="1"/>
</dbReference>
<dbReference type="Proteomes" id="UP000823598">
    <property type="component" value="Unassembled WGS sequence"/>
</dbReference>